<evidence type="ECO:0000259" key="1">
    <source>
        <dbReference type="PROSITE" id="PS51704"/>
    </source>
</evidence>
<organism evidence="2 3">
    <name type="scientific">Paenibacillus antarcticus</name>
    <dbReference type="NCBI Taxonomy" id="253703"/>
    <lineage>
        <taxon>Bacteria</taxon>
        <taxon>Bacillati</taxon>
        <taxon>Bacillota</taxon>
        <taxon>Bacilli</taxon>
        <taxon>Bacillales</taxon>
        <taxon>Paenibacillaceae</taxon>
        <taxon>Paenibacillus</taxon>
    </lineage>
</organism>
<dbReference type="OrthoDB" id="384721at2"/>
<dbReference type="InterPro" id="IPR030395">
    <property type="entry name" value="GP_PDE_dom"/>
</dbReference>
<dbReference type="EMBL" id="LVJI01000025">
    <property type="protein sequence ID" value="OAB43635.1"/>
    <property type="molecule type" value="Genomic_DNA"/>
</dbReference>
<dbReference type="PROSITE" id="PS51704">
    <property type="entry name" value="GP_PDE"/>
    <property type="match status" value="1"/>
</dbReference>
<proteinExistence type="predicted"/>
<sequence length="256" mass="28969">MNNLCVAHRGFSYIAPENTMAAITMAMAESFVQWVEIDTQLSKDGIPVVIHDFTLNRTTNGKGLVKDHTWAQLQQLDAGSWKSRAFRGERIPTLDEVLKLSCGRLRLNIELKTKGDMYPGLEQAVMERIAYYHMQNDVVLTSFDTDALRKVKELNPNFPTGLIIDARPLDLLERLKELRCSFLSIGATHLDSTLASMLVSAGITVMAWTVDDATGMKRLASINPEIMICTNRPDVWGATFLEHKQSFWHWKSQKRD</sequence>
<dbReference type="Proteomes" id="UP000077355">
    <property type="component" value="Unassembled WGS sequence"/>
</dbReference>
<dbReference type="SUPFAM" id="SSF51695">
    <property type="entry name" value="PLC-like phosphodiesterases"/>
    <property type="match status" value="1"/>
</dbReference>
<dbReference type="PANTHER" id="PTHR46211:SF14">
    <property type="entry name" value="GLYCEROPHOSPHODIESTER PHOSPHODIESTERASE"/>
    <property type="match status" value="1"/>
</dbReference>
<dbReference type="GO" id="GO:0006629">
    <property type="term" value="P:lipid metabolic process"/>
    <property type="evidence" value="ECO:0007669"/>
    <property type="project" value="InterPro"/>
</dbReference>
<dbReference type="Pfam" id="PF03009">
    <property type="entry name" value="GDPD"/>
    <property type="match status" value="1"/>
</dbReference>
<accession>A0A168LNG9</accession>
<comment type="caution">
    <text evidence="2">The sequence shown here is derived from an EMBL/GenBank/DDBJ whole genome shotgun (WGS) entry which is preliminary data.</text>
</comment>
<keyword evidence="3" id="KW-1185">Reference proteome</keyword>
<dbReference type="AlphaFoldDB" id="A0A168LNG9"/>
<dbReference type="Gene3D" id="3.20.20.190">
    <property type="entry name" value="Phosphatidylinositol (PI) phosphodiesterase"/>
    <property type="match status" value="1"/>
</dbReference>
<protein>
    <submittedName>
        <fullName evidence="2">Glycerophosphodiester phosphodiesterase</fullName>
    </submittedName>
</protein>
<evidence type="ECO:0000313" key="3">
    <source>
        <dbReference type="Proteomes" id="UP000077355"/>
    </source>
</evidence>
<dbReference type="RefSeq" id="WP_068651268.1">
    <property type="nucleotide sequence ID" value="NZ_CP043611.1"/>
</dbReference>
<evidence type="ECO:0000313" key="2">
    <source>
        <dbReference type="EMBL" id="OAB43635.1"/>
    </source>
</evidence>
<feature type="domain" description="GP-PDE" evidence="1">
    <location>
        <begin position="3"/>
        <end position="240"/>
    </location>
</feature>
<reference evidence="2 3" key="1">
    <citation type="submission" date="2016-03" db="EMBL/GenBank/DDBJ databases">
        <title>Draft genome sequence of Paenibacillus antarcticus CECT 5836.</title>
        <authorList>
            <person name="Shin S.-K."/>
            <person name="Yi H."/>
        </authorList>
    </citation>
    <scope>NUCLEOTIDE SEQUENCE [LARGE SCALE GENOMIC DNA]</scope>
    <source>
        <strain evidence="2 3">CECT 5836</strain>
    </source>
</reference>
<dbReference type="GO" id="GO:0008081">
    <property type="term" value="F:phosphoric diester hydrolase activity"/>
    <property type="evidence" value="ECO:0007669"/>
    <property type="project" value="InterPro"/>
</dbReference>
<name>A0A168LNG9_9BACL</name>
<gene>
    <name evidence="2" type="ORF">PBAT_17345</name>
</gene>
<dbReference type="PANTHER" id="PTHR46211">
    <property type="entry name" value="GLYCEROPHOSPHORYL DIESTER PHOSPHODIESTERASE"/>
    <property type="match status" value="1"/>
</dbReference>
<dbReference type="InterPro" id="IPR017946">
    <property type="entry name" value="PLC-like_Pdiesterase_TIM-brl"/>
</dbReference>